<dbReference type="Proteomes" id="UP000054279">
    <property type="component" value="Unassembled WGS sequence"/>
</dbReference>
<protein>
    <submittedName>
        <fullName evidence="2">Unplaced genomic scaffold SPHSTscaffold_75, whole genome shotgun sequence</fullName>
    </submittedName>
</protein>
<gene>
    <name evidence="2" type="ORF">M422DRAFT_68755</name>
</gene>
<keyword evidence="3" id="KW-1185">Reference proteome</keyword>
<evidence type="ECO:0000313" key="3">
    <source>
        <dbReference type="Proteomes" id="UP000054279"/>
    </source>
</evidence>
<dbReference type="HOGENOM" id="CLU_042179_3_0_1"/>
<keyword evidence="1" id="KW-0472">Membrane</keyword>
<dbReference type="EMBL" id="KN837150">
    <property type="protein sequence ID" value="KIJ39644.1"/>
    <property type="molecule type" value="Genomic_DNA"/>
</dbReference>
<keyword evidence="1" id="KW-1133">Transmembrane helix</keyword>
<reference evidence="2 3" key="1">
    <citation type="submission" date="2014-06" db="EMBL/GenBank/DDBJ databases">
        <title>Evolutionary Origins and Diversification of the Mycorrhizal Mutualists.</title>
        <authorList>
            <consortium name="DOE Joint Genome Institute"/>
            <consortium name="Mycorrhizal Genomics Consortium"/>
            <person name="Kohler A."/>
            <person name="Kuo A."/>
            <person name="Nagy L.G."/>
            <person name="Floudas D."/>
            <person name="Copeland A."/>
            <person name="Barry K.W."/>
            <person name="Cichocki N."/>
            <person name="Veneault-Fourrey C."/>
            <person name="LaButti K."/>
            <person name="Lindquist E.A."/>
            <person name="Lipzen A."/>
            <person name="Lundell T."/>
            <person name="Morin E."/>
            <person name="Murat C."/>
            <person name="Riley R."/>
            <person name="Ohm R."/>
            <person name="Sun H."/>
            <person name="Tunlid A."/>
            <person name="Henrissat B."/>
            <person name="Grigoriev I.V."/>
            <person name="Hibbett D.S."/>
            <person name="Martin F."/>
        </authorList>
    </citation>
    <scope>NUCLEOTIDE SEQUENCE [LARGE SCALE GENOMIC DNA]</scope>
    <source>
        <strain evidence="2 3">SS14</strain>
    </source>
</reference>
<keyword evidence="1" id="KW-0812">Transmembrane</keyword>
<dbReference type="InterPro" id="IPR029058">
    <property type="entry name" value="AB_hydrolase_fold"/>
</dbReference>
<proteinExistence type="predicted"/>
<dbReference type="AlphaFoldDB" id="A0A0C9UXM4"/>
<feature type="transmembrane region" description="Helical" evidence="1">
    <location>
        <begin position="21"/>
        <end position="41"/>
    </location>
</feature>
<dbReference type="Gene3D" id="3.40.50.1820">
    <property type="entry name" value="alpha/beta hydrolase"/>
    <property type="match status" value="1"/>
</dbReference>
<sequence>MTTAVKISQKRLSALRKVDALLKLLRVIITGVLATLTYPLASSSVKQPSLLRELVRRVIKTLVGKCDALQVQYLQPGGSQVYKTWMATEARKHNLPTEPCTELLGDGGKLYWVGRKDAKKLILHFHSGGCALPLNPGHFNLNNYFREEVLRRNQVDVKMAFLEYSQYGLVDLDNSSASFTENTHKDIIDADSLIGWAELIKQGTMQDGRTPESERNWLEAAKAPPKWWKGTSKISKNFIVLYGEREVLKDEIVTFVERFKEGVEPEGVEMRVIQQKDGIHVGPTTEAGRGFPPRDEVKALAGWVHERIMEV</sequence>
<organism evidence="2 3">
    <name type="scientific">Sphaerobolus stellatus (strain SS14)</name>
    <dbReference type="NCBI Taxonomy" id="990650"/>
    <lineage>
        <taxon>Eukaryota</taxon>
        <taxon>Fungi</taxon>
        <taxon>Dikarya</taxon>
        <taxon>Basidiomycota</taxon>
        <taxon>Agaricomycotina</taxon>
        <taxon>Agaricomycetes</taxon>
        <taxon>Phallomycetidae</taxon>
        <taxon>Geastrales</taxon>
        <taxon>Sphaerobolaceae</taxon>
        <taxon>Sphaerobolus</taxon>
    </lineage>
</organism>
<dbReference type="OrthoDB" id="2152029at2759"/>
<evidence type="ECO:0000313" key="2">
    <source>
        <dbReference type="EMBL" id="KIJ39644.1"/>
    </source>
</evidence>
<evidence type="ECO:0000256" key="1">
    <source>
        <dbReference type="SAM" id="Phobius"/>
    </source>
</evidence>
<name>A0A0C9UXM4_SPHS4</name>
<accession>A0A0C9UXM4</accession>